<accession>A0A0E9VCQ0</accession>
<organism evidence="1">
    <name type="scientific">Anguilla anguilla</name>
    <name type="common">European freshwater eel</name>
    <name type="synonym">Muraena anguilla</name>
    <dbReference type="NCBI Taxonomy" id="7936"/>
    <lineage>
        <taxon>Eukaryota</taxon>
        <taxon>Metazoa</taxon>
        <taxon>Chordata</taxon>
        <taxon>Craniata</taxon>
        <taxon>Vertebrata</taxon>
        <taxon>Euteleostomi</taxon>
        <taxon>Actinopterygii</taxon>
        <taxon>Neopterygii</taxon>
        <taxon>Teleostei</taxon>
        <taxon>Anguilliformes</taxon>
        <taxon>Anguillidae</taxon>
        <taxon>Anguilla</taxon>
    </lineage>
</organism>
<dbReference type="AlphaFoldDB" id="A0A0E9VCQ0"/>
<name>A0A0E9VCQ0_ANGAN</name>
<protein>
    <submittedName>
        <fullName evidence="1">Uncharacterized protein</fullName>
    </submittedName>
</protein>
<reference evidence="1" key="2">
    <citation type="journal article" date="2015" name="Fish Shellfish Immunol.">
        <title>Early steps in the European eel (Anguilla anguilla)-Vibrio vulnificus interaction in the gills: Role of the RtxA13 toxin.</title>
        <authorList>
            <person name="Callol A."/>
            <person name="Pajuelo D."/>
            <person name="Ebbesson L."/>
            <person name="Teles M."/>
            <person name="MacKenzie S."/>
            <person name="Amaro C."/>
        </authorList>
    </citation>
    <scope>NUCLEOTIDE SEQUENCE</scope>
</reference>
<proteinExistence type="predicted"/>
<sequence length="21" mass="2313">MVLLLAVIPRVEVPTSTVDME</sequence>
<evidence type="ECO:0000313" key="1">
    <source>
        <dbReference type="EMBL" id="JAH75827.1"/>
    </source>
</evidence>
<dbReference type="EMBL" id="GBXM01024641">
    <property type="protein sequence ID" value="JAH83936.1"/>
    <property type="molecule type" value="Transcribed_RNA"/>
</dbReference>
<dbReference type="EMBL" id="GBXM01032750">
    <property type="protein sequence ID" value="JAH75827.1"/>
    <property type="molecule type" value="Transcribed_RNA"/>
</dbReference>
<reference evidence="1" key="1">
    <citation type="submission" date="2014-11" db="EMBL/GenBank/DDBJ databases">
        <authorList>
            <person name="Amaro Gonzalez C."/>
        </authorList>
    </citation>
    <scope>NUCLEOTIDE SEQUENCE</scope>
</reference>